<dbReference type="GO" id="GO:0016020">
    <property type="term" value="C:membrane"/>
    <property type="evidence" value="ECO:0007669"/>
    <property type="project" value="UniProtKB-SubCell"/>
</dbReference>
<dbReference type="OrthoDB" id="9813074at2"/>
<dbReference type="InterPro" id="IPR022764">
    <property type="entry name" value="Peptidase_S54_rhomboid_dom"/>
</dbReference>
<keyword evidence="6 8" id="KW-0472">Membrane</keyword>
<feature type="transmembrane region" description="Helical" evidence="8">
    <location>
        <begin position="97"/>
        <end position="114"/>
    </location>
</feature>
<dbReference type="PANTHER" id="PTHR43731:SF14">
    <property type="entry name" value="PRESENILIN-ASSOCIATED RHOMBOID-LIKE PROTEIN, MITOCHONDRIAL"/>
    <property type="match status" value="1"/>
</dbReference>
<keyword evidence="3 8" id="KW-0812">Transmembrane</keyword>
<reference evidence="10 11" key="1">
    <citation type="submission" date="2019-02" db="EMBL/GenBank/DDBJ databases">
        <title>Deep-cultivation of Planctomycetes and their phenomic and genomic characterization uncovers novel biology.</title>
        <authorList>
            <person name="Wiegand S."/>
            <person name="Jogler M."/>
            <person name="Boedeker C."/>
            <person name="Pinto D."/>
            <person name="Vollmers J."/>
            <person name="Rivas-Marin E."/>
            <person name="Kohn T."/>
            <person name="Peeters S.H."/>
            <person name="Heuer A."/>
            <person name="Rast P."/>
            <person name="Oberbeckmann S."/>
            <person name="Bunk B."/>
            <person name="Jeske O."/>
            <person name="Meyerdierks A."/>
            <person name="Storesund J.E."/>
            <person name="Kallscheuer N."/>
            <person name="Luecker S."/>
            <person name="Lage O.M."/>
            <person name="Pohl T."/>
            <person name="Merkel B.J."/>
            <person name="Hornburger P."/>
            <person name="Mueller R.-W."/>
            <person name="Bruemmer F."/>
            <person name="Labrenz M."/>
            <person name="Spormann A.M."/>
            <person name="Op den Camp H."/>
            <person name="Overmann J."/>
            <person name="Amann R."/>
            <person name="Jetten M.S.M."/>
            <person name="Mascher T."/>
            <person name="Medema M.H."/>
            <person name="Devos D.P."/>
            <person name="Kaster A.-K."/>
            <person name="Ovreas L."/>
            <person name="Rohde M."/>
            <person name="Galperin M.Y."/>
            <person name="Jogler C."/>
        </authorList>
    </citation>
    <scope>NUCLEOTIDE SEQUENCE [LARGE SCALE GENOMIC DNA]</scope>
    <source>
        <strain evidence="10 11">Pan153</strain>
    </source>
</reference>
<feature type="transmembrane region" description="Helical" evidence="8">
    <location>
        <begin position="146"/>
        <end position="166"/>
    </location>
</feature>
<evidence type="ECO:0000256" key="8">
    <source>
        <dbReference type="SAM" id="Phobius"/>
    </source>
</evidence>
<feature type="transmembrane region" description="Helical" evidence="8">
    <location>
        <begin position="202"/>
        <end position="220"/>
    </location>
</feature>
<accession>A0A518FRD2</accession>
<feature type="transmembrane region" description="Helical" evidence="8">
    <location>
        <begin position="227"/>
        <end position="246"/>
    </location>
</feature>
<dbReference type="RefSeq" id="WP_145457017.1">
    <property type="nucleotide sequence ID" value="NZ_CP036317.1"/>
</dbReference>
<evidence type="ECO:0000256" key="1">
    <source>
        <dbReference type="ARBA" id="ARBA00004141"/>
    </source>
</evidence>
<dbReference type="SUPFAM" id="SSF144091">
    <property type="entry name" value="Rhomboid-like"/>
    <property type="match status" value="1"/>
</dbReference>
<dbReference type="Gene3D" id="1.20.1540.10">
    <property type="entry name" value="Rhomboid-like"/>
    <property type="match status" value="1"/>
</dbReference>
<dbReference type="GO" id="GO:0006508">
    <property type="term" value="P:proteolysis"/>
    <property type="evidence" value="ECO:0007669"/>
    <property type="project" value="UniProtKB-KW"/>
</dbReference>
<protein>
    <submittedName>
        <fullName evidence="10">Intramembrane serine protease GlpG</fullName>
    </submittedName>
</protein>
<evidence type="ECO:0000256" key="7">
    <source>
        <dbReference type="SAM" id="MobiDB-lite"/>
    </source>
</evidence>
<keyword evidence="10" id="KW-0645">Protease</keyword>
<dbReference type="PANTHER" id="PTHR43731">
    <property type="entry name" value="RHOMBOID PROTEASE"/>
    <property type="match status" value="1"/>
</dbReference>
<organism evidence="10 11">
    <name type="scientific">Gimesia panareensis</name>
    <dbReference type="NCBI Taxonomy" id="2527978"/>
    <lineage>
        <taxon>Bacteria</taxon>
        <taxon>Pseudomonadati</taxon>
        <taxon>Planctomycetota</taxon>
        <taxon>Planctomycetia</taxon>
        <taxon>Planctomycetales</taxon>
        <taxon>Planctomycetaceae</taxon>
        <taxon>Gimesia</taxon>
    </lineage>
</organism>
<evidence type="ECO:0000256" key="3">
    <source>
        <dbReference type="ARBA" id="ARBA00022692"/>
    </source>
</evidence>
<dbReference type="EMBL" id="CP036317">
    <property type="protein sequence ID" value="QDV18902.1"/>
    <property type="molecule type" value="Genomic_DNA"/>
</dbReference>
<dbReference type="Pfam" id="PF01694">
    <property type="entry name" value="Rhomboid"/>
    <property type="match status" value="1"/>
</dbReference>
<evidence type="ECO:0000313" key="10">
    <source>
        <dbReference type="EMBL" id="QDV18902.1"/>
    </source>
</evidence>
<comment type="similarity">
    <text evidence="2">Belongs to the peptidase S54 family.</text>
</comment>
<comment type="subcellular location">
    <subcellularLocation>
        <location evidence="1">Membrane</location>
        <topology evidence="1">Multi-pass membrane protein</topology>
    </subcellularLocation>
</comment>
<feature type="transmembrane region" description="Helical" evidence="8">
    <location>
        <begin position="121"/>
        <end position="140"/>
    </location>
</feature>
<sequence length="422" mass="47786">MLHSLKRFCSRYPVTALFLAVAVGLFIAVQAYRISHRTSGQNGFDDALWKLGAVQPLVFVHDHPLIEEKDYPTGGPFDLWAGEWWRVLVSGFHHGDILHLVMNCVAIAFLGHLIEPVMRRWVYVLFLILATFISLLPEYYWEHYPVGLSGAAFAMFGMLILLRQTNEHIAEVFTEREIHWGLGWLFLCFVLTYLGIMNIANAAHVAGFLYGLLAGVVFINQSRFASLLRYAFVVSHLLLIPATWLICHPYWNGKYYWYLARHSDDLDQRIAYLKTGVELSPGEPKIGAELALSLYRTEKVPFDSWETILQSLKRNRSYEKGVDLARLIWKQFDSDEQKAKALKKMSEIFGSESEAWSDRLQLAQTEMVQTDAPPPGVSDGPTGDLLFLNRSNSQKKSLKPRDLTAPPVDPGSPQSAVEGVTL</sequence>
<feature type="domain" description="Peptidase S54 rhomboid" evidence="9">
    <location>
        <begin position="82"/>
        <end position="219"/>
    </location>
</feature>
<dbReference type="AlphaFoldDB" id="A0A518FRD2"/>
<dbReference type="InterPro" id="IPR035952">
    <property type="entry name" value="Rhomboid-like_sf"/>
</dbReference>
<evidence type="ECO:0000313" key="11">
    <source>
        <dbReference type="Proteomes" id="UP000320839"/>
    </source>
</evidence>
<dbReference type="GO" id="GO:0004252">
    <property type="term" value="F:serine-type endopeptidase activity"/>
    <property type="evidence" value="ECO:0007669"/>
    <property type="project" value="InterPro"/>
</dbReference>
<evidence type="ECO:0000256" key="4">
    <source>
        <dbReference type="ARBA" id="ARBA00022801"/>
    </source>
</evidence>
<feature type="transmembrane region" description="Helical" evidence="8">
    <location>
        <begin position="12"/>
        <end position="32"/>
    </location>
</feature>
<evidence type="ECO:0000256" key="5">
    <source>
        <dbReference type="ARBA" id="ARBA00022989"/>
    </source>
</evidence>
<keyword evidence="4" id="KW-0378">Hydrolase</keyword>
<evidence type="ECO:0000256" key="6">
    <source>
        <dbReference type="ARBA" id="ARBA00023136"/>
    </source>
</evidence>
<feature type="transmembrane region" description="Helical" evidence="8">
    <location>
        <begin position="178"/>
        <end position="196"/>
    </location>
</feature>
<name>A0A518FRD2_9PLAN</name>
<proteinExistence type="inferred from homology"/>
<keyword evidence="5 8" id="KW-1133">Transmembrane helix</keyword>
<dbReference type="InterPro" id="IPR050925">
    <property type="entry name" value="Rhomboid_protease_S54"/>
</dbReference>
<feature type="region of interest" description="Disordered" evidence="7">
    <location>
        <begin position="368"/>
        <end position="422"/>
    </location>
</feature>
<evidence type="ECO:0000259" key="9">
    <source>
        <dbReference type="Pfam" id="PF01694"/>
    </source>
</evidence>
<evidence type="ECO:0000256" key="2">
    <source>
        <dbReference type="ARBA" id="ARBA00009045"/>
    </source>
</evidence>
<gene>
    <name evidence="10" type="ORF">Pan153_35630</name>
</gene>
<dbReference type="Proteomes" id="UP000320839">
    <property type="component" value="Chromosome"/>
</dbReference>